<feature type="region of interest" description="Disordered" evidence="1">
    <location>
        <begin position="49"/>
        <end position="79"/>
    </location>
</feature>
<evidence type="ECO:0008006" key="5">
    <source>
        <dbReference type="Google" id="ProtNLM"/>
    </source>
</evidence>
<keyword evidence="2" id="KW-1133">Transmembrane helix</keyword>
<keyword evidence="2" id="KW-0472">Membrane</keyword>
<sequence length="167" mass="18410">MPNVTYDGKDAPWFRTAACTIAVCIVISYIVKTIRWIVSFFLKRKEKEKEPAEKGEDGDGGDGGERRKKGEKVDQGPPGRCLCCAARRYRDFFGLPLFPSASSWLCPSASYWLSPSLSSLPQIIWTRLSAEPPAPRFSSFSKKKKAAAAAAAAATTEPQPQPQPKER</sequence>
<accession>A0ABR1RA70</accession>
<keyword evidence="2" id="KW-0812">Transmembrane</keyword>
<feature type="transmembrane region" description="Helical" evidence="2">
    <location>
        <begin position="12"/>
        <end position="31"/>
    </location>
</feature>
<evidence type="ECO:0000313" key="4">
    <source>
        <dbReference type="Proteomes" id="UP001396898"/>
    </source>
</evidence>
<dbReference type="Proteomes" id="UP001396898">
    <property type="component" value="Unassembled WGS sequence"/>
</dbReference>
<feature type="region of interest" description="Disordered" evidence="1">
    <location>
        <begin position="148"/>
        <end position="167"/>
    </location>
</feature>
<dbReference type="EMBL" id="JAQQWI010000017">
    <property type="protein sequence ID" value="KAK8006276.1"/>
    <property type="molecule type" value="Genomic_DNA"/>
</dbReference>
<evidence type="ECO:0000313" key="3">
    <source>
        <dbReference type="EMBL" id="KAK8006276.1"/>
    </source>
</evidence>
<protein>
    <recommendedName>
        <fullName evidence="5">Copper transporter</fullName>
    </recommendedName>
</protein>
<evidence type="ECO:0000256" key="1">
    <source>
        <dbReference type="SAM" id="MobiDB-lite"/>
    </source>
</evidence>
<evidence type="ECO:0000256" key="2">
    <source>
        <dbReference type="SAM" id="Phobius"/>
    </source>
</evidence>
<proteinExistence type="predicted"/>
<comment type="caution">
    <text evidence="3">The sequence shown here is derived from an EMBL/GenBank/DDBJ whole genome shotgun (WGS) entry which is preliminary data.</text>
</comment>
<gene>
    <name evidence="3" type="ORF">PG991_012573</name>
</gene>
<keyword evidence="4" id="KW-1185">Reference proteome</keyword>
<reference evidence="3 4" key="1">
    <citation type="submission" date="2023-01" db="EMBL/GenBank/DDBJ databases">
        <title>Analysis of 21 Apiospora genomes using comparative genomics revels a genus with tremendous synthesis potential of carbohydrate active enzymes and secondary metabolites.</title>
        <authorList>
            <person name="Sorensen T."/>
        </authorList>
    </citation>
    <scope>NUCLEOTIDE SEQUENCE [LARGE SCALE GENOMIC DNA]</scope>
    <source>
        <strain evidence="3 4">CBS 20057</strain>
    </source>
</reference>
<organism evidence="3 4">
    <name type="scientific">Apiospora marii</name>
    <dbReference type="NCBI Taxonomy" id="335849"/>
    <lineage>
        <taxon>Eukaryota</taxon>
        <taxon>Fungi</taxon>
        <taxon>Dikarya</taxon>
        <taxon>Ascomycota</taxon>
        <taxon>Pezizomycotina</taxon>
        <taxon>Sordariomycetes</taxon>
        <taxon>Xylariomycetidae</taxon>
        <taxon>Amphisphaeriales</taxon>
        <taxon>Apiosporaceae</taxon>
        <taxon>Apiospora</taxon>
    </lineage>
</organism>
<name>A0ABR1RA70_9PEZI</name>